<dbReference type="Gene3D" id="3.40.630.10">
    <property type="entry name" value="Zn peptidases"/>
    <property type="match status" value="1"/>
</dbReference>
<dbReference type="GO" id="GO:0005615">
    <property type="term" value="C:extracellular space"/>
    <property type="evidence" value="ECO:0007669"/>
    <property type="project" value="TreeGrafter"/>
</dbReference>
<dbReference type="GO" id="GO:0006508">
    <property type="term" value="P:proteolysis"/>
    <property type="evidence" value="ECO:0007669"/>
    <property type="project" value="UniProtKB-KW"/>
</dbReference>
<evidence type="ECO:0000256" key="2">
    <source>
        <dbReference type="ARBA" id="ARBA00005988"/>
    </source>
</evidence>
<comment type="cofactor">
    <cofactor evidence="1">
        <name>Zn(2+)</name>
        <dbReference type="ChEBI" id="CHEBI:29105"/>
    </cofactor>
</comment>
<dbReference type="PANTHER" id="PTHR11705">
    <property type="entry name" value="PROTEASE FAMILY M14 CARBOXYPEPTIDASE A,B"/>
    <property type="match status" value="1"/>
</dbReference>
<evidence type="ECO:0000313" key="10">
    <source>
        <dbReference type="EMBL" id="RDH84838.1"/>
    </source>
</evidence>
<evidence type="ECO:0000256" key="6">
    <source>
        <dbReference type="ARBA" id="ARBA00023049"/>
    </source>
</evidence>
<protein>
    <submittedName>
        <fullName evidence="10">Peptidase M14</fullName>
    </submittedName>
</protein>
<dbReference type="SUPFAM" id="SSF53187">
    <property type="entry name" value="Zn-dependent exopeptidases"/>
    <property type="match status" value="1"/>
</dbReference>
<feature type="signal peptide" evidence="8">
    <location>
        <begin position="1"/>
        <end position="20"/>
    </location>
</feature>
<dbReference type="EMBL" id="QFXC01000007">
    <property type="protein sequence ID" value="RDH84838.1"/>
    <property type="molecule type" value="Genomic_DNA"/>
</dbReference>
<feature type="domain" description="Peptidase M14" evidence="9">
    <location>
        <begin position="19"/>
        <end position="280"/>
    </location>
</feature>
<keyword evidence="8" id="KW-0732">Signal</keyword>
<gene>
    <name evidence="10" type="ORF">DIZ80_05075</name>
</gene>
<evidence type="ECO:0000313" key="11">
    <source>
        <dbReference type="Proteomes" id="UP000254266"/>
    </source>
</evidence>
<evidence type="ECO:0000256" key="3">
    <source>
        <dbReference type="ARBA" id="ARBA00022670"/>
    </source>
</evidence>
<evidence type="ECO:0000256" key="8">
    <source>
        <dbReference type="SAM" id="SignalP"/>
    </source>
</evidence>
<evidence type="ECO:0000256" key="4">
    <source>
        <dbReference type="ARBA" id="ARBA00022801"/>
    </source>
</evidence>
<name>A0A370DIU0_9GAMM</name>
<organism evidence="10 11">
    <name type="scientific">endosymbiont of Galathealinum brachiosum</name>
    <dbReference type="NCBI Taxonomy" id="2200906"/>
    <lineage>
        <taxon>Bacteria</taxon>
        <taxon>Pseudomonadati</taxon>
        <taxon>Pseudomonadota</taxon>
        <taxon>Gammaproteobacteria</taxon>
        <taxon>sulfur-oxidizing symbionts</taxon>
    </lineage>
</organism>
<keyword evidence="3" id="KW-0645">Protease</keyword>
<proteinExistence type="inferred from homology"/>
<dbReference type="PROSITE" id="PS52035">
    <property type="entry name" value="PEPTIDASE_M14"/>
    <property type="match status" value="1"/>
</dbReference>
<accession>A0A370DIU0</accession>
<keyword evidence="11" id="KW-1185">Reference proteome</keyword>
<evidence type="ECO:0000256" key="1">
    <source>
        <dbReference type="ARBA" id="ARBA00001947"/>
    </source>
</evidence>
<sequence>MLTRLYQITLLLLFAIPAYSQNLNFNTFEQQQQVNSSCLNIGKKLSSVTFNECLKLNLSSSVHQSAKNNSLLIKEYPPLLNKREPQAKILMLGGIHGDEYSSVTIMFKWMHILDKYHSGLFHWKVAPLVNPDGLLQKKSQRINANGVDLNRNFPNNGKPDASLEYWKKRAYSDPRRYPGPMPTSEPETQWIVELIKQFKPDAIVAVHAPYGIVDYDGPTKPPSRLGPLYLKLLGTYPGSLGNYAGLQQEIPVVTIELPYAGIMPSDKEVGRIWVDMIRWLKKNIPQKQKTQELPQRHAEHNVIIK</sequence>
<feature type="chain" id="PRO_5016629450" evidence="8">
    <location>
        <begin position="21"/>
        <end position="305"/>
    </location>
</feature>
<evidence type="ECO:0000259" key="9">
    <source>
        <dbReference type="PROSITE" id="PS52035"/>
    </source>
</evidence>
<keyword evidence="5" id="KW-0862">Zinc</keyword>
<dbReference type="GO" id="GO:0008270">
    <property type="term" value="F:zinc ion binding"/>
    <property type="evidence" value="ECO:0007669"/>
    <property type="project" value="InterPro"/>
</dbReference>
<dbReference type="AlphaFoldDB" id="A0A370DIU0"/>
<reference evidence="10 11" key="1">
    <citation type="journal article" date="2018" name="ISME J.">
        <title>Endosymbiont genomes yield clues of tubeworm success.</title>
        <authorList>
            <person name="Li Y."/>
            <person name="Liles M.R."/>
            <person name="Halanych K.M."/>
        </authorList>
    </citation>
    <scope>NUCLEOTIDE SEQUENCE [LARGE SCALE GENOMIC DNA]</scope>
    <source>
        <strain evidence="10">A1464</strain>
    </source>
</reference>
<feature type="active site" description="Proton donor/acceptor" evidence="7">
    <location>
        <position position="256"/>
    </location>
</feature>
<evidence type="ECO:0000256" key="5">
    <source>
        <dbReference type="ARBA" id="ARBA00022833"/>
    </source>
</evidence>
<dbReference type="InterPro" id="IPR000834">
    <property type="entry name" value="Peptidase_M14"/>
</dbReference>
<dbReference type="Pfam" id="PF00246">
    <property type="entry name" value="Peptidase_M14"/>
    <property type="match status" value="1"/>
</dbReference>
<keyword evidence="6" id="KW-0482">Metalloprotease</keyword>
<evidence type="ECO:0000256" key="7">
    <source>
        <dbReference type="PROSITE-ProRule" id="PRU01379"/>
    </source>
</evidence>
<comment type="similarity">
    <text evidence="2 7">Belongs to the peptidase M14 family.</text>
</comment>
<dbReference type="SMART" id="SM00631">
    <property type="entry name" value="Zn_pept"/>
    <property type="match status" value="1"/>
</dbReference>
<dbReference type="GO" id="GO:0004181">
    <property type="term" value="F:metallocarboxypeptidase activity"/>
    <property type="evidence" value="ECO:0007669"/>
    <property type="project" value="InterPro"/>
</dbReference>
<comment type="caution">
    <text evidence="10">The sequence shown here is derived from an EMBL/GenBank/DDBJ whole genome shotgun (WGS) entry which is preliminary data.</text>
</comment>
<dbReference type="PANTHER" id="PTHR11705:SF143">
    <property type="entry name" value="SLL0236 PROTEIN"/>
    <property type="match status" value="1"/>
</dbReference>
<keyword evidence="4" id="KW-0378">Hydrolase</keyword>
<dbReference type="Proteomes" id="UP000254266">
    <property type="component" value="Unassembled WGS sequence"/>
</dbReference>